<proteinExistence type="predicted"/>
<name>X0X7T0_9ZZZZ</name>
<comment type="caution">
    <text evidence="6">The sequence shown here is derived from an EMBL/GenBank/DDBJ whole genome shotgun (WGS) entry which is preliminary data.</text>
</comment>
<comment type="subcellular location">
    <subcellularLocation>
        <location evidence="1">Membrane</location>
        <topology evidence="1">Multi-pass membrane protein</topology>
    </subcellularLocation>
</comment>
<sequence>MTEGFLKDIFKYMPAQVVPGIVGFVSIPIITRLFLPQDYGNYSLVMATVMILTTLLGWLTMSIIRFYPAYERDKKLDYFFGNII</sequence>
<evidence type="ECO:0000256" key="2">
    <source>
        <dbReference type="ARBA" id="ARBA00022692"/>
    </source>
</evidence>
<feature type="non-terminal residue" evidence="6">
    <location>
        <position position="84"/>
    </location>
</feature>
<keyword evidence="3 5" id="KW-1133">Transmembrane helix</keyword>
<evidence type="ECO:0008006" key="7">
    <source>
        <dbReference type="Google" id="ProtNLM"/>
    </source>
</evidence>
<dbReference type="Pfam" id="PF01943">
    <property type="entry name" value="Polysacc_synt"/>
    <property type="match status" value="1"/>
</dbReference>
<dbReference type="InterPro" id="IPR002797">
    <property type="entry name" value="Polysacc_synth"/>
</dbReference>
<gene>
    <name evidence="6" type="ORF">S01H1_71138</name>
</gene>
<feature type="transmembrane region" description="Helical" evidence="5">
    <location>
        <begin position="42"/>
        <end position="67"/>
    </location>
</feature>
<dbReference type="AlphaFoldDB" id="X0X7T0"/>
<keyword evidence="2 5" id="KW-0812">Transmembrane</keyword>
<protein>
    <recommendedName>
        <fullName evidence="7">Polysaccharide biosynthesis protein C-terminal domain-containing protein</fullName>
    </recommendedName>
</protein>
<dbReference type="EMBL" id="BARS01047352">
    <property type="protein sequence ID" value="GAG39100.1"/>
    <property type="molecule type" value="Genomic_DNA"/>
</dbReference>
<evidence type="ECO:0000256" key="4">
    <source>
        <dbReference type="ARBA" id="ARBA00023136"/>
    </source>
</evidence>
<keyword evidence="4 5" id="KW-0472">Membrane</keyword>
<evidence type="ECO:0000313" key="6">
    <source>
        <dbReference type="EMBL" id="GAG39100.1"/>
    </source>
</evidence>
<evidence type="ECO:0000256" key="1">
    <source>
        <dbReference type="ARBA" id="ARBA00004141"/>
    </source>
</evidence>
<organism evidence="6">
    <name type="scientific">marine sediment metagenome</name>
    <dbReference type="NCBI Taxonomy" id="412755"/>
    <lineage>
        <taxon>unclassified sequences</taxon>
        <taxon>metagenomes</taxon>
        <taxon>ecological metagenomes</taxon>
    </lineage>
</organism>
<evidence type="ECO:0000256" key="5">
    <source>
        <dbReference type="SAM" id="Phobius"/>
    </source>
</evidence>
<evidence type="ECO:0000256" key="3">
    <source>
        <dbReference type="ARBA" id="ARBA00022989"/>
    </source>
</evidence>
<feature type="transmembrane region" description="Helical" evidence="5">
    <location>
        <begin position="12"/>
        <end position="30"/>
    </location>
</feature>
<accession>X0X7T0</accession>
<reference evidence="6" key="1">
    <citation type="journal article" date="2014" name="Front. Microbiol.">
        <title>High frequency of phylogenetically diverse reductive dehalogenase-homologous genes in deep subseafloor sedimentary metagenomes.</title>
        <authorList>
            <person name="Kawai M."/>
            <person name="Futagami T."/>
            <person name="Toyoda A."/>
            <person name="Takaki Y."/>
            <person name="Nishi S."/>
            <person name="Hori S."/>
            <person name="Arai W."/>
            <person name="Tsubouchi T."/>
            <person name="Morono Y."/>
            <person name="Uchiyama I."/>
            <person name="Ito T."/>
            <person name="Fujiyama A."/>
            <person name="Inagaki F."/>
            <person name="Takami H."/>
        </authorList>
    </citation>
    <scope>NUCLEOTIDE SEQUENCE</scope>
    <source>
        <strain evidence="6">Expedition CK06-06</strain>
    </source>
</reference>
<dbReference type="GO" id="GO:0016020">
    <property type="term" value="C:membrane"/>
    <property type="evidence" value="ECO:0007669"/>
    <property type="project" value="UniProtKB-SubCell"/>
</dbReference>